<evidence type="ECO:0000256" key="1">
    <source>
        <dbReference type="SAM" id="MobiDB-lite"/>
    </source>
</evidence>
<feature type="region of interest" description="Disordered" evidence="1">
    <location>
        <begin position="1"/>
        <end position="114"/>
    </location>
</feature>
<proteinExistence type="predicted"/>
<dbReference type="EMBL" id="KE504199">
    <property type="protein sequence ID" value="EPS95822.1"/>
    <property type="molecule type" value="Genomic_DNA"/>
</dbReference>
<feature type="compositionally biased region" description="Polar residues" evidence="1">
    <location>
        <begin position="1"/>
        <end position="17"/>
    </location>
</feature>
<accession>S8DTA2</accession>
<gene>
    <name evidence="2" type="ORF">FOMPIDRAFT_90587</name>
</gene>
<dbReference type="InParanoid" id="S8DTA2"/>
<dbReference type="Proteomes" id="UP000015241">
    <property type="component" value="Unassembled WGS sequence"/>
</dbReference>
<evidence type="ECO:0000313" key="3">
    <source>
        <dbReference type="Proteomes" id="UP000015241"/>
    </source>
</evidence>
<evidence type="ECO:0008006" key="4">
    <source>
        <dbReference type="Google" id="ProtNLM"/>
    </source>
</evidence>
<dbReference type="AlphaFoldDB" id="S8DTA2"/>
<protein>
    <recommendedName>
        <fullName evidence="4">C2H2-type domain-containing protein</fullName>
    </recommendedName>
</protein>
<sequence length="216" mass="22907">MSYPANDSQQGSSSPPNTGRALHRTHPSHGSSDHRSAAVPNAIASPLGTSDTYWTASGPVATPGSPMRPRFLPLPEMPMSPPTASYEFFAEPPPSSTPAPTAAQPPAAPSDSDDSDIVCWYGSPCAVPLRSPSVKGIRQHLTQFHTADVDMRDGHAGTRCQWWTPRGACGREVRCEVLPTHVAGVHVGCAGCVCARCGWTFARVDALVRHQVVCCP</sequence>
<evidence type="ECO:0000313" key="2">
    <source>
        <dbReference type="EMBL" id="EPS95822.1"/>
    </source>
</evidence>
<name>S8DTA2_FOMSC</name>
<organism evidence="2 3">
    <name type="scientific">Fomitopsis schrenkii</name>
    <name type="common">Brown rot fungus</name>
    <dbReference type="NCBI Taxonomy" id="2126942"/>
    <lineage>
        <taxon>Eukaryota</taxon>
        <taxon>Fungi</taxon>
        <taxon>Dikarya</taxon>
        <taxon>Basidiomycota</taxon>
        <taxon>Agaricomycotina</taxon>
        <taxon>Agaricomycetes</taxon>
        <taxon>Polyporales</taxon>
        <taxon>Fomitopsis</taxon>
    </lineage>
</organism>
<dbReference type="HOGENOM" id="CLU_1277647_0_0_1"/>
<keyword evidence="3" id="KW-1185">Reference proteome</keyword>
<reference evidence="2 3" key="1">
    <citation type="journal article" date="2012" name="Science">
        <title>The Paleozoic origin of enzymatic lignin decomposition reconstructed from 31 fungal genomes.</title>
        <authorList>
            <person name="Floudas D."/>
            <person name="Binder M."/>
            <person name="Riley R."/>
            <person name="Barry K."/>
            <person name="Blanchette R.A."/>
            <person name="Henrissat B."/>
            <person name="Martinez A.T."/>
            <person name="Otillar R."/>
            <person name="Spatafora J.W."/>
            <person name="Yadav J.S."/>
            <person name="Aerts A."/>
            <person name="Benoit I."/>
            <person name="Boyd A."/>
            <person name="Carlson A."/>
            <person name="Copeland A."/>
            <person name="Coutinho P.M."/>
            <person name="de Vries R.P."/>
            <person name="Ferreira P."/>
            <person name="Findley K."/>
            <person name="Foster B."/>
            <person name="Gaskell J."/>
            <person name="Glotzer D."/>
            <person name="Gorecki P."/>
            <person name="Heitman J."/>
            <person name="Hesse C."/>
            <person name="Hori C."/>
            <person name="Igarashi K."/>
            <person name="Jurgens J.A."/>
            <person name="Kallen N."/>
            <person name="Kersten P."/>
            <person name="Kohler A."/>
            <person name="Kuees U."/>
            <person name="Kumar T.K.A."/>
            <person name="Kuo A."/>
            <person name="LaButti K."/>
            <person name="Larrondo L.F."/>
            <person name="Lindquist E."/>
            <person name="Ling A."/>
            <person name="Lombard V."/>
            <person name="Lucas S."/>
            <person name="Lundell T."/>
            <person name="Martin R."/>
            <person name="McLaughlin D.J."/>
            <person name="Morgenstern I."/>
            <person name="Morin E."/>
            <person name="Murat C."/>
            <person name="Nagy L.G."/>
            <person name="Nolan M."/>
            <person name="Ohm R.A."/>
            <person name="Patyshakuliyeva A."/>
            <person name="Rokas A."/>
            <person name="Ruiz-Duenas F.J."/>
            <person name="Sabat G."/>
            <person name="Salamov A."/>
            <person name="Samejima M."/>
            <person name="Schmutz J."/>
            <person name="Slot J.C."/>
            <person name="St John F."/>
            <person name="Stenlid J."/>
            <person name="Sun H."/>
            <person name="Sun S."/>
            <person name="Syed K."/>
            <person name="Tsang A."/>
            <person name="Wiebenga A."/>
            <person name="Young D."/>
            <person name="Pisabarro A."/>
            <person name="Eastwood D.C."/>
            <person name="Martin F."/>
            <person name="Cullen D."/>
            <person name="Grigoriev I.V."/>
            <person name="Hibbett D.S."/>
        </authorList>
    </citation>
    <scope>NUCLEOTIDE SEQUENCE</scope>
    <source>
        <strain evidence="3">FP-58527</strain>
    </source>
</reference>